<dbReference type="Proteomes" id="UP001250656">
    <property type="component" value="Unassembled WGS sequence"/>
</dbReference>
<organism evidence="2 3">
    <name type="scientific">Pricia mediterranea</name>
    <dbReference type="NCBI Taxonomy" id="3076079"/>
    <lineage>
        <taxon>Bacteria</taxon>
        <taxon>Pseudomonadati</taxon>
        <taxon>Bacteroidota</taxon>
        <taxon>Flavobacteriia</taxon>
        <taxon>Flavobacteriales</taxon>
        <taxon>Flavobacteriaceae</taxon>
        <taxon>Pricia</taxon>
    </lineage>
</organism>
<keyword evidence="3" id="KW-1185">Reference proteome</keyword>
<keyword evidence="1" id="KW-1133">Transmembrane helix</keyword>
<dbReference type="EMBL" id="JAVTTP010000001">
    <property type="protein sequence ID" value="MDT7828619.1"/>
    <property type="molecule type" value="Genomic_DNA"/>
</dbReference>
<name>A0ABU3L4F3_9FLAO</name>
<gene>
    <name evidence="2" type="ORF">RQM65_08080</name>
</gene>
<evidence type="ECO:0000313" key="2">
    <source>
        <dbReference type="EMBL" id="MDT7828619.1"/>
    </source>
</evidence>
<evidence type="ECO:0000256" key="1">
    <source>
        <dbReference type="SAM" id="Phobius"/>
    </source>
</evidence>
<sequence length="168" mass="19916">MIENWITIILSSAIVSAITSGLITYYIEKRKYSQEYWKITIGKRLETYDMIEKVLTYFQSTHFVDKHPCHLAFLNLDTFNSAQTEIATVSWKRNWISSRLYKKIIDLNRLLYDFDLSEENSETYNISKFGVKNYSKIAEIRDEMIKIMAEDYKDMPEVKSFFKSKIKG</sequence>
<dbReference type="RefSeq" id="WP_314014024.1">
    <property type="nucleotide sequence ID" value="NZ_JAVTTP010000001.1"/>
</dbReference>
<evidence type="ECO:0008006" key="4">
    <source>
        <dbReference type="Google" id="ProtNLM"/>
    </source>
</evidence>
<proteinExistence type="predicted"/>
<keyword evidence="1" id="KW-0812">Transmembrane</keyword>
<comment type="caution">
    <text evidence="2">The sequence shown here is derived from an EMBL/GenBank/DDBJ whole genome shotgun (WGS) entry which is preliminary data.</text>
</comment>
<feature type="transmembrane region" description="Helical" evidence="1">
    <location>
        <begin position="6"/>
        <end position="27"/>
    </location>
</feature>
<keyword evidence="1" id="KW-0472">Membrane</keyword>
<evidence type="ECO:0000313" key="3">
    <source>
        <dbReference type="Proteomes" id="UP001250656"/>
    </source>
</evidence>
<protein>
    <recommendedName>
        <fullName evidence="4">DUF4760 domain-containing protein</fullName>
    </recommendedName>
</protein>
<reference evidence="2 3" key="1">
    <citation type="submission" date="2023-09" db="EMBL/GenBank/DDBJ databases">
        <title>Novel taxa isolated from Blanes Bay.</title>
        <authorList>
            <person name="Rey-Velasco X."/>
            <person name="Lucena T."/>
        </authorList>
    </citation>
    <scope>NUCLEOTIDE SEQUENCE [LARGE SCALE GENOMIC DNA]</scope>
    <source>
        <strain evidence="2 3">S334</strain>
    </source>
</reference>
<accession>A0ABU3L4F3</accession>